<sequence length="265" mass="28302">MFPFPEDPTPARPNHRTVDRIAGILEFVAREREPQSLTKIAQAVGAPVSSVQSLVNGLTATGYLKEQGKAYRLGLAPYFLTALAGQQLVTTVTHEMLEDIVAETGFIVVLAVLIGEDVYYVDYACSDPAFEYLAQNRLKRHPLETSAGWVLLSGLDVPTAWNYLAAAEGKQELVDRFQREYPTLRQTGECVAPGVASNGADGVAVAVRDRSADRSAARSAGTGAGASIGGTAVAAVSVIATTEEISANAEHIIGVLRKHAHRWNS</sequence>
<dbReference type="InterPro" id="IPR036388">
    <property type="entry name" value="WH-like_DNA-bd_sf"/>
</dbReference>
<dbReference type="InterPro" id="IPR036390">
    <property type="entry name" value="WH_DNA-bd_sf"/>
</dbReference>
<dbReference type="Gene3D" id="1.10.10.10">
    <property type="entry name" value="Winged helix-like DNA-binding domain superfamily/Winged helix DNA-binding domain"/>
    <property type="match status" value="1"/>
</dbReference>
<feature type="domain" description="HTH iclR-type" evidence="3">
    <location>
        <begin position="15"/>
        <end position="75"/>
    </location>
</feature>
<evidence type="ECO:0000259" key="3">
    <source>
        <dbReference type="PROSITE" id="PS51077"/>
    </source>
</evidence>
<protein>
    <submittedName>
        <fullName evidence="4">IclR family transcriptional regulator</fullName>
    </submittedName>
</protein>
<dbReference type="Pfam" id="PF09339">
    <property type="entry name" value="HTH_IclR"/>
    <property type="match status" value="1"/>
</dbReference>
<dbReference type="InterPro" id="IPR005471">
    <property type="entry name" value="Tscrpt_reg_IclR_N"/>
</dbReference>
<keyword evidence="1" id="KW-0805">Transcription regulation</keyword>
<dbReference type="Gene3D" id="3.30.450.40">
    <property type="match status" value="1"/>
</dbReference>
<keyword evidence="2" id="KW-0804">Transcription</keyword>
<dbReference type="OrthoDB" id="5112988at2"/>
<evidence type="ECO:0000313" key="4">
    <source>
        <dbReference type="EMBL" id="RIX33853.1"/>
    </source>
</evidence>
<evidence type="ECO:0000313" key="5">
    <source>
        <dbReference type="Proteomes" id="UP000285278"/>
    </source>
</evidence>
<dbReference type="GO" id="GO:0003677">
    <property type="term" value="F:DNA binding"/>
    <property type="evidence" value="ECO:0007669"/>
    <property type="project" value="InterPro"/>
</dbReference>
<dbReference type="InterPro" id="IPR029016">
    <property type="entry name" value="GAF-like_dom_sf"/>
</dbReference>
<keyword evidence="5" id="KW-1185">Reference proteome</keyword>
<dbReference type="SUPFAM" id="SSF55781">
    <property type="entry name" value="GAF domain-like"/>
    <property type="match status" value="1"/>
</dbReference>
<gene>
    <name evidence="4" type="ORF">D3M95_09170</name>
</gene>
<name>A0A418Q5E1_9CORY</name>
<dbReference type="SUPFAM" id="SSF46785">
    <property type="entry name" value="Winged helix' DNA-binding domain"/>
    <property type="match status" value="1"/>
</dbReference>
<accession>A0A418Q5E1</accession>
<dbReference type="PANTHER" id="PTHR30136">
    <property type="entry name" value="HELIX-TURN-HELIX TRANSCRIPTIONAL REGULATOR, ICLR FAMILY"/>
    <property type="match status" value="1"/>
</dbReference>
<dbReference type="Proteomes" id="UP000285278">
    <property type="component" value="Unassembled WGS sequence"/>
</dbReference>
<reference evidence="4 5" key="1">
    <citation type="submission" date="2018-09" db="EMBL/GenBank/DDBJ databases">
        <title>Optimization and identification of Corynebacterium falsenii FN1-14 from fish paste.</title>
        <authorList>
            <person name="Daroonpunt R."/>
            <person name="Tanasupawat S."/>
        </authorList>
    </citation>
    <scope>NUCLEOTIDE SEQUENCE [LARGE SCALE GENOMIC DNA]</scope>
    <source>
        <strain evidence="4 5">FN1-14</strain>
    </source>
</reference>
<dbReference type="AlphaFoldDB" id="A0A418Q5E1"/>
<dbReference type="PROSITE" id="PS51077">
    <property type="entry name" value="HTH_ICLR"/>
    <property type="match status" value="1"/>
</dbReference>
<dbReference type="GO" id="GO:0003700">
    <property type="term" value="F:DNA-binding transcription factor activity"/>
    <property type="evidence" value="ECO:0007669"/>
    <property type="project" value="TreeGrafter"/>
</dbReference>
<dbReference type="STRING" id="1451189.CFAL_01160"/>
<dbReference type="SMART" id="SM00346">
    <property type="entry name" value="HTH_ICLR"/>
    <property type="match status" value="1"/>
</dbReference>
<dbReference type="InterPro" id="IPR050707">
    <property type="entry name" value="HTH_MetabolicPath_Reg"/>
</dbReference>
<evidence type="ECO:0000256" key="1">
    <source>
        <dbReference type="ARBA" id="ARBA00023015"/>
    </source>
</evidence>
<dbReference type="GO" id="GO:0045892">
    <property type="term" value="P:negative regulation of DNA-templated transcription"/>
    <property type="evidence" value="ECO:0007669"/>
    <property type="project" value="TreeGrafter"/>
</dbReference>
<dbReference type="PANTHER" id="PTHR30136:SF35">
    <property type="entry name" value="HTH-TYPE TRANSCRIPTIONAL REGULATOR RV1719"/>
    <property type="match status" value="1"/>
</dbReference>
<comment type="caution">
    <text evidence="4">The sequence shown here is derived from an EMBL/GenBank/DDBJ whole genome shotgun (WGS) entry which is preliminary data.</text>
</comment>
<organism evidence="4 5">
    <name type="scientific">Corynebacterium falsenii</name>
    <dbReference type="NCBI Taxonomy" id="108486"/>
    <lineage>
        <taxon>Bacteria</taxon>
        <taxon>Bacillati</taxon>
        <taxon>Actinomycetota</taxon>
        <taxon>Actinomycetes</taxon>
        <taxon>Mycobacteriales</taxon>
        <taxon>Corynebacteriaceae</taxon>
        <taxon>Corynebacterium</taxon>
    </lineage>
</organism>
<proteinExistence type="predicted"/>
<evidence type="ECO:0000256" key="2">
    <source>
        <dbReference type="ARBA" id="ARBA00023163"/>
    </source>
</evidence>
<dbReference type="EMBL" id="QXJK01000011">
    <property type="protein sequence ID" value="RIX33853.1"/>
    <property type="molecule type" value="Genomic_DNA"/>
</dbReference>
<dbReference type="RefSeq" id="WP_119665121.1">
    <property type="nucleotide sequence ID" value="NZ_QXJK01000011.1"/>
</dbReference>